<reference evidence="16 17" key="1">
    <citation type="submission" date="2023-09" db="EMBL/GenBank/DDBJ databases">
        <title>Microbacterium fusihabitans sp. nov., Microbacterium phycihabitans sp. nov., and Microbacterium cervinum sp. nov., isolated from dried seaweeds of beach.</title>
        <authorList>
            <person name="Lee S.D."/>
        </authorList>
    </citation>
    <scope>NUCLEOTIDE SEQUENCE [LARGE SCALE GENOMIC DNA]</scope>
    <source>
        <strain evidence="16 17">KSW4-17</strain>
    </source>
</reference>
<dbReference type="EMBL" id="JAWDIS010000003">
    <property type="protein sequence ID" value="MDU0368242.1"/>
    <property type="molecule type" value="Genomic_DNA"/>
</dbReference>
<sequence length="454" mass="47872">MGDLLDLLAVWMPRQRWYGTKGRDPRLTVVADWTLDADTRLLLVRDEAVQPAIVYQVPVARRPEGSVPPGSLIGPASDDDVWADATTDPGFTDQLYSWVTVGGEVGTPENGFLGIALASPGPRVPAPRATAKVLSGEQSNTSLIFRPATADGAEADAQDAGIPVICKLFRQVNPGINPDVELQSALAAGGAAFVPAAIGEVRGSWVTPEGVPVSGSLAFAQEFFAGVEDAWRVALDAAAADEDFAARAHALGASVAGMHVALAAQFPTREPDDADRAAVAGAWERRLSIALAEVPALAPYADRIREVYAVAAAAPWPALQRVHGDLHLGQVLDTAANGWVLLDFEGEPLRPIAERLQPDVAVRDVAGMLRSFDYVSGAVADDDGAAVRAWVIAAQQAFLAGYAETAGPDRAVDDALLAAFELDKAVYEAIYETRNRPDWVGIPLAAIGRLAPLT</sequence>
<comment type="caution">
    <text evidence="16">The sequence shown here is derived from an EMBL/GenBank/DDBJ whole genome shotgun (WGS) entry which is preliminary data.</text>
</comment>
<comment type="subunit">
    <text evidence="3">Monomer.</text>
</comment>
<comment type="catalytic activity">
    <reaction evidence="14">
        <text>D-maltose + ATP = alpha-maltose 1-phosphate + ADP + H(+)</text>
        <dbReference type="Rhea" id="RHEA:31915"/>
        <dbReference type="ChEBI" id="CHEBI:15378"/>
        <dbReference type="ChEBI" id="CHEBI:17306"/>
        <dbReference type="ChEBI" id="CHEBI:30616"/>
        <dbReference type="ChEBI" id="CHEBI:63576"/>
        <dbReference type="ChEBI" id="CHEBI:456216"/>
        <dbReference type="EC" id="2.7.1.175"/>
    </reaction>
</comment>
<evidence type="ECO:0000256" key="5">
    <source>
        <dbReference type="ARBA" id="ARBA00013882"/>
    </source>
</evidence>
<gene>
    <name evidence="16" type="ORF">RWH45_13540</name>
</gene>
<evidence type="ECO:0000256" key="9">
    <source>
        <dbReference type="ARBA" id="ARBA00022777"/>
    </source>
</evidence>
<keyword evidence="7" id="KW-0808">Transferase</keyword>
<keyword evidence="6" id="KW-0321">Glycogen metabolism</keyword>
<keyword evidence="11" id="KW-0320">Glycogen biosynthesis</keyword>
<evidence type="ECO:0000256" key="13">
    <source>
        <dbReference type="ARBA" id="ARBA00031251"/>
    </source>
</evidence>
<organism evidence="16 17">
    <name type="scientific">Microbacterium galbum</name>
    <dbReference type="NCBI Taxonomy" id="3075994"/>
    <lineage>
        <taxon>Bacteria</taxon>
        <taxon>Bacillati</taxon>
        <taxon>Actinomycetota</taxon>
        <taxon>Actinomycetes</taxon>
        <taxon>Micrococcales</taxon>
        <taxon>Microbacteriaceae</taxon>
        <taxon>Microbacterium</taxon>
    </lineage>
</organism>
<evidence type="ECO:0000256" key="3">
    <source>
        <dbReference type="ARBA" id="ARBA00011245"/>
    </source>
</evidence>
<evidence type="ECO:0000256" key="2">
    <source>
        <dbReference type="ARBA" id="ARBA00006219"/>
    </source>
</evidence>
<evidence type="ECO:0000256" key="8">
    <source>
        <dbReference type="ARBA" id="ARBA00022741"/>
    </source>
</evidence>
<feature type="domain" description="Maltokinase N-terminal cap" evidence="15">
    <location>
        <begin position="11"/>
        <end position="88"/>
    </location>
</feature>
<evidence type="ECO:0000256" key="12">
    <source>
        <dbReference type="ARBA" id="ARBA00023277"/>
    </source>
</evidence>
<evidence type="ECO:0000256" key="6">
    <source>
        <dbReference type="ARBA" id="ARBA00022600"/>
    </source>
</evidence>
<accession>A0ABU3TA24</accession>
<evidence type="ECO:0000256" key="1">
    <source>
        <dbReference type="ARBA" id="ARBA00004964"/>
    </source>
</evidence>
<evidence type="ECO:0000259" key="15">
    <source>
        <dbReference type="Pfam" id="PF18085"/>
    </source>
</evidence>
<evidence type="ECO:0000256" key="7">
    <source>
        <dbReference type="ARBA" id="ARBA00022679"/>
    </source>
</evidence>
<dbReference type="RefSeq" id="WP_315995424.1">
    <property type="nucleotide sequence ID" value="NZ_JAWDIS010000003.1"/>
</dbReference>
<dbReference type="SUPFAM" id="SSF56112">
    <property type="entry name" value="Protein kinase-like (PK-like)"/>
    <property type="match status" value="1"/>
</dbReference>
<evidence type="ECO:0000256" key="4">
    <source>
        <dbReference type="ARBA" id="ARBA00011962"/>
    </source>
</evidence>
<evidence type="ECO:0000256" key="10">
    <source>
        <dbReference type="ARBA" id="ARBA00022840"/>
    </source>
</evidence>
<dbReference type="InterPro" id="IPR040999">
    <property type="entry name" value="Mak_N_cap"/>
</dbReference>
<evidence type="ECO:0000313" key="17">
    <source>
        <dbReference type="Proteomes" id="UP001263371"/>
    </source>
</evidence>
<keyword evidence="10" id="KW-0067">ATP-binding</keyword>
<name>A0ABU3TA24_9MICO</name>
<keyword evidence="12" id="KW-0119">Carbohydrate metabolism</keyword>
<keyword evidence="17" id="KW-1185">Reference proteome</keyword>
<comment type="similarity">
    <text evidence="2">Belongs to the aminoglycoside phosphotransferase family.</text>
</comment>
<evidence type="ECO:0000256" key="11">
    <source>
        <dbReference type="ARBA" id="ARBA00023056"/>
    </source>
</evidence>
<protein>
    <recommendedName>
        <fullName evidence="5">Maltokinase</fullName>
        <ecNumber evidence="4">2.7.1.175</ecNumber>
    </recommendedName>
    <alternativeName>
        <fullName evidence="13">Maltose-1-phosphate synthase</fullName>
    </alternativeName>
</protein>
<comment type="pathway">
    <text evidence="1">Glycan biosynthesis; glycogen biosynthesis.</text>
</comment>
<evidence type="ECO:0000256" key="14">
    <source>
        <dbReference type="ARBA" id="ARBA00049067"/>
    </source>
</evidence>
<dbReference type="Pfam" id="PF18085">
    <property type="entry name" value="Mak_N_cap"/>
    <property type="match status" value="1"/>
</dbReference>
<keyword evidence="8" id="KW-0547">Nucleotide-binding</keyword>
<dbReference type="InterPro" id="IPR011009">
    <property type="entry name" value="Kinase-like_dom_sf"/>
</dbReference>
<keyword evidence="9" id="KW-0418">Kinase</keyword>
<evidence type="ECO:0000313" key="16">
    <source>
        <dbReference type="EMBL" id="MDU0368242.1"/>
    </source>
</evidence>
<dbReference type="Gene3D" id="3.90.1200.10">
    <property type="match status" value="1"/>
</dbReference>
<dbReference type="EC" id="2.7.1.175" evidence="4"/>
<proteinExistence type="inferred from homology"/>
<dbReference type="Proteomes" id="UP001263371">
    <property type="component" value="Unassembled WGS sequence"/>
</dbReference>